<evidence type="ECO:0000313" key="10">
    <source>
        <dbReference type="EMBL" id="PIP69160.1"/>
    </source>
</evidence>
<gene>
    <name evidence="10" type="ORF">COW91_00675</name>
</gene>
<protein>
    <recommendedName>
        <fullName evidence="9">Glycosyltransferase RgtA/B/C/D-like domain-containing protein</fullName>
    </recommendedName>
</protein>
<dbReference type="PANTHER" id="PTHR33908">
    <property type="entry name" value="MANNOSYLTRANSFERASE YKCB-RELATED"/>
    <property type="match status" value="1"/>
</dbReference>
<feature type="domain" description="Glycosyltransferase RgtA/B/C/D-like" evidence="9">
    <location>
        <begin position="58"/>
        <end position="206"/>
    </location>
</feature>
<evidence type="ECO:0000256" key="7">
    <source>
        <dbReference type="ARBA" id="ARBA00023136"/>
    </source>
</evidence>
<dbReference type="EMBL" id="PCTI01000010">
    <property type="protein sequence ID" value="PIP69160.1"/>
    <property type="molecule type" value="Genomic_DNA"/>
</dbReference>
<dbReference type="GO" id="GO:0005886">
    <property type="term" value="C:plasma membrane"/>
    <property type="evidence" value="ECO:0007669"/>
    <property type="project" value="UniProtKB-SubCell"/>
</dbReference>
<feature type="transmembrane region" description="Helical" evidence="8">
    <location>
        <begin position="302"/>
        <end position="322"/>
    </location>
</feature>
<comment type="caution">
    <text evidence="10">The sequence shown here is derived from an EMBL/GenBank/DDBJ whole genome shotgun (WGS) entry which is preliminary data.</text>
</comment>
<evidence type="ECO:0000256" key="3">
    <source>
        <dbReference type="ARBA" id="ARBA00022676"/>
    </source>
</evidence>
<keyword evidence="7 8" id="KW-0472">Membrane</keyword>
<keyword evidence="5 8" id="KW-0812">Transmembrane</keyword>
<dbReference type="InterPro" id="IPR050297">
    <property type="entry name" value="LipidA_mod_glycosyltrf_83"/>
</dbReference>
<dbReference type="Proteomes" id="UP000229176">
    <property type="component" value="Unassembled WGS sequence"/>
</dbReference>
<feature type="transmembrane region" description="Helical" evidence="8">
    <location>
        <begin position="251"/>
        <end position="273"/>
    </location>
</feature>
<feature type="transmembrane region" description="Helical" evidence="8">
    <location>
        <begin position="334"/>
        <end position="351"/>
    </location>
</feature>
<name>A0A2H0CIH3_9BACT</name>
<feature type="transmembrane region" description="Helical" evidence="8">
    <location>
        <begin position="206"/>
        <end position="231"/>
    </location>
</feature>
<organism evidence="10 11">
    <name type="scientific">Candidatus Nomurabacteria bacterium CG22_combo_CG10-13_8_21_14_all_32_8</name>
    <dbReference type="NCBI Taxonomy" id="1974732"/>
    <lineage>
        <taxon>Bacteria</taxon>
        <taxon>Candidatus Nomuraibacteriota</taxon>
    </lineage>
</organism>
<dbReference type="GO" id="GO:0009103">
    <property type="term" value="P:lipopolysaccharide biosynthetic process"/>
    <property type="evidence" value="ECO:0007669"/>
    <property type="project" value="UniProtKB-ARBA"/>
</dbReference>
<feature type="transmembrane region" description="Helical" evidence="8">
    <location>
        <begin position="280"/>
        <end position="296"/>
    </location>
</feature>
<feature type="transmembrane region" description="Helical" evidence="8">
    <location>
        <begin position="82"/>
        <end position="99"/>
    </location>
</feature>
<comment type="subcellular location">
    <subcellularLocation>
        <location evidence="1">Cell membrane</location>
        <topology evidence="1">Multi-pass membrane protein</topology>
    </subcellularLocation>
</comment>
<evidence type="ECO:0000256" key="2">
    <source>
        <dbReference type="ARBA" id="ARBA00022475"/>
    </source>
</evidence>
<keyword evidence="4" id="KW-0808">Transferase</keyword>
<keyword evidence="3" id="KW-0328">Glycosyltransferase</keyword>
<dbReference type="PANTHER" id="PTHR33908:SF11">
    <property type="entry name" value="MEMBRANE PROTEIN"/>
    <property type="match status" value="1"/>
</dbReference>
<evidence type="ECO:0000256" key="6">
    <source>
        <dbReference type="ARBA" id="ARBA00022989"/>
    </source>
</evidence>
<dbReference type="GO" id="GO:0016763">
    <property type="term" value="F:pentosyltransferase activity"/>
    <property type="evidence" value="ECO:0007669"/>
    <property type="project" value="TreeGrafter"/>
</dbReference>
<accession>A0A2H0CIH3</accession>
<sequence length="514" mass="59756">MKSKILKISIIVLFISFFILLNWNSFQAPFERDEGEYAYSAWLLRTGGTPYQDSFLQKPPLIIYTYLAGQMISPFAVWPPRMLASIFIFITAILIYLIAKKEWGEIAGIFSAFLFLPMIGFPVLTPFTANTEKFMILPMIGILALFVYFKNSLKSWPYILAGILSSIAIFYKPICLPVIIFIIIFYLFKLYKSYENPKISLLIKPFLLLGSSMILTSIIILLPFLKVWSFFIEEVFIYNSSYINTFNNPYLFNFLDKFIHYWWILLLLLFGLIFEKPKNILYYFTLLIFSLLAVLSSTISHYYLIIIPFLTLLCGALFNSLLESLSLNDKQKKITTIVILPIILFIILFPFKIQFSLSPQKLSEWVYGTANPFGESMEVARHLAEVTNKDDSVFIAGSEPQIYYYAQRKSPNRFIITFPLNLPTQYREQYQTELVNNLENTKPNAIIISKRSDSGLYREGSPEIFIKYLNEIILKNYHTIGGYVWYDNDNGHWQDILDEDQTQRASLLLLIKNK</sequence>
<dbReference type="AlphaFoldDB" id="A0A2H0CIH3"/>
<dbReference type="Pfam" id="PF13231">
    <property type="entry name" value="PMT_2"/>
    <property type="match status" value="1"/>
</dbReference>
<evidence type="ECO:0000259" key="9">
    <source>
        <dbReference type="Pfam" id="PF13231"/>
    </source>
</evidence>
<evidence type="ECO:0000256" key="8">
    <source>
        <dbReference type="SAM" id="Phobius"/>
    </source>
</evidence>
<proteinExistence type="predicted"/>
<feature type="transmembrane region" description="Helical" evidence="8">
    <location>
        <begin position="106"/>
        <end position="127"/>
    </location>
</feature>
<keyword evidence="2" id="KW-1003">Cell membrane</keyword>
<reference evidence="10 11" key="1">
    <citation type="submission" date="2017-09" db="EMBL/GenBank/DDBJ databases">
        <title>Depth-based differentiation of microbial function through sediment-hosted aquifers and enrichment of novel symbionts in the deep terrestrial subsurface.</title>
        <authorList>
            <person name="Probst A.J."/>
            <person name="Ladd B."/>
            <person name="Jarett J.K."/>
            <person name="Geller-Mcgrath D.E."/>
            <person name="Sieber C.M."/>
            <person name="Emerson J.B."/>
            <person name="Anantharaman K."/>
            <person name="Thomas B.C."/>
            <person name="Malmstrom R."/>
            <person name="Stieglmeier M."/>
            <person name="Klingl A."/>
            <person name="Woyke T."/>
            <person name="Ryan C.M."/>
            <person name="Banfield J.F."/>
        </authorList>
    </citation>
    <scope>NUCLEOTIDE SEQUENCE [LARGE SCALE GENOMIC DNA]</scope>
    <source>
        <strain evidence="10">CG22_combo_CG10-13_8_21_14_all_32_8</strain>
    </source>
</reference>
<evidence type="ECO:0000256" key="5">
    <source>
        <dbReference type="ARBA" id="ARBA00022692"/>
    </source>
</evidence>
<evidence type="ECO:0000313" key="11">
    <source>
        <dbReference type="Proteomes" id="UP000229176"/>
    </source>
</evidence>
<evidence type="ECO:0000256" key="4">
    <source>
        <dbReference type="ARBA" id="ARBA00022679"/>
    </source>
</evidence>
<keyword evidence="6 8" id="KW-1133">Transmembrane helix</keyword>
<evidence type="ECO:0000256" key="1">
    <source>
        <dbReference type="ARBA" id="ARBA00004651"/>
    </source>
</evidence>
<dbReference type="InterPro" id="IPR038731">
    <property type="entry name" value="RgtA/B/C-like"/>
</dbReference>